<gene>
    <name evidence="3" type="ORF">GCM10011499_20610</name>
</gene>
<reference evidence="3 4" key="1">
    <citation type="journal article" date="2014" name="Int. J. Syst. Evol. Microbiol.">
        <title>Complete genome sequence of Corynebacterium casei LMG S-19264T (=DSM 44701T), isolated from a smear-ripened cheese.</title>
        <authorList>
            <consortium name="US DOE Joint Genome Institute (JGI-PGF)"/>
            <person name="Walter F."/>
            <person name="Albersmeier A."/>
            <person name="Kalinowski J."/>
            <person name="Ruckert C."/>
        </authorList>
    </citation>
    <scope>NUCLEOTIDE SEQUENCE [LARGE SCALE GENOMIC DNA]</scope>
    <source>
        <strain evidence="3 4">CGMCC 1.15896</strain>
    </source>
</reference>
<dbReference type="RefSeq" id="WP_127074384.1">
    <property type="nucleotide sequence ID" value="NZ_BMKB01000003.1"/>
</dbReference>
<sequence>MRKPAFSLTTTDLKAQARQWRGEQAEAGRPVTNSQALEMVARWHGFRDWNTANGVLPITRAPAFSIGQRVSGHYLKQAFEGTIISVTALGAGEKFRLTVQFDVPVDVVAFDSFSAFRQRVVAVVGRDGRSTTHTSDGAPHMQLSPIT</sequence>
<keyword evidence="4" id="KW-1185">Reference proteome</keyword>
<evidence type="ECO:0000313" key="4">
    <source>
        <dbReference type="Proteomes" id="UP000596977"/>
    </source>
</evidence>
<dbReference type="Proteomes" id="UP000596977">
    <property type="component" value="Unassembled WGS sequence"/>
</dbReference>
<dbReference type="OrthoDB" id="7350221at2"/>
<protein>
    <recommendedName>
        <fullName evidence="2">Glyoxalase-related protein domain-containing protein</fullName>
    </recommendedName>
</protein>
<dbReference type="Pfam" id="PF20066">
    <property type="entry name" value="Glyoxalase_8"/>
    <property type="match status" value="1"/>
</dbReference>
<comment type="caution">
    <text evidence="3">The sequence shown here is derived from an EMBL/GenBank/DDBJ whole genome shotgun (WGS) entry which is preliminary data.</text>
</comment>
<accession>A0A916RCM1</accession>
<organism evidence="3 4">
    <name type="scientific">Pelagibacterium lentulum</name>
    <dbReference type="NCBI Taxonomy" id="2029865"/>
    <lineage>
        <taxon>Bacteria</taxon>
        <taxon>Pseudomonadati</taxon>
        <taxon>Pseudomonadota</taxon>
        <taxon>Alphaproteobacteria</taxon>
        <taxon>Hyphomicrobiales</taxon>
        <taxon>Devosiaceae</taxon>
        <taxon>Pelagibacterium</taxon>
    </lineage>
</organism>
<dbReference type="InterPro" id="IPR045517">
    <property type="entry name" value="Glyoxalase_8"/>
</dbReference>
<dbReference type="EMBL" id="BMKB01000003">
    <property type="protein sequence ID" value="GGA50531.1"/>
    <property type="molecule type" value="Genomic_DNA"/>
</dbReference>
<evidence type="ECO:0000259" key="2">
    <source>
        <dbReference type="Pfam" id="PF20066"/>
    </source>
</evidence>
<evidence type="ECO:0000256" key="1">
    <source>
        <dbReference type="SAM" id="MobiDB-lite"/>
    </source>
</evidence>
<dbReference type="AlphaFoldDB" id="A0A916RCM1"/>
<proteinExistence type="predicted"/>
<feature type="region of interest" description="Disordered" evidence="1">
    <location>
        <begin position="127"/>
        <end position="147"/>
    </location>
</feature>
<feature type="domain" description="Glyoxalase-related protein" evidence="2">
    <location>
        <begin position="9"/>
        <end position="144"/>
    </location>
</feature>
<name>A0A916RCM1_9HYPH</name>
<evidence type="ECO:0000313" key="3">
    <source>
        <dbReference type="EMBL" id="GGA50531.1"/>
    </source>
</evidence>